<organism evidence="1 2">
    <name type="scientific">Coniosporium uncinatum</name>
    <dbReference type="NCBI Taxonomy" id="93489"/>
    <lineage>
        <taxon>Eukaryota</taxon>
        <taxon>Fungi</taxon>
        <taxon>Dikarya</taxon>
        <taxon>Ascomycota</taxon>
        <taxon>Pezizomycotina</taxon>
        <taxon>Dothideomycetes</taxon>
        <taxon>Dothideomycetes incertae sedis</taxon>
        <taxon>Coniosporium</taxon>
    </lineage>
</organism>
<evidence type="ECO:0000313" key="1">
    <source>
        <dbReference type="EMBL" id="KAK3059764.1"/>
    </source>
</evidence>
<dbReference type="Proteomes" id="UP001186974">
    <property type="component" value="Unassembled WGS sequence"/>
</dbReference>
<sequence>MVQFKVLPCLSVALLANFAVAAPLSVSSILGSITNDLSQVLSSIGITLQNVADQAGAALPYQNFCPLPVDTSVKAGKNRFKPAIKWPKGVDGGNFVDWRTFKANGVNLGGWLEKEKTHDPIWWDQYAPDAPDEWTF</sequence>
<dbReference type="EMBL" id="JAWDJW010009127">
    <property type="protein sequence ID" value="KAK3059764.1"/>
    <property type="molecule type" value="Genomic_DNA"/>
</dbReference>
<protein>
    <submittedName>
        <fullName evidence="1">Uncharacterized protein</fullName>
    </submittedName>
</protein>
<accession>A0ACC3D064</accession>
<evidence type="ECO:0000313" key="2">
    <source>
        <dbReference type="Proteomes" id="UP001186974"/>
    </source>
</evidence>
<comment type="caution">
    <text evidence="1">The sequence shown here is derived from an EMBL/GenBank/DDBJ whole genome shotgun (WGS) entry which is preliminary data.</text>
</comment>
<gene>
    <name evidence="1" type="ORF">LTS18_010104</name>
</gene>
<feature type="non-terminal residue" evidence="1">
    <location>
        <position position="136"/>
    </location>
</feature>
<keyword evidence="2" id="KW-1185">Reference proteome</keyword>
<reference evidence="1" key="1">
    <citation type="submission" date="2024-09" db="EMBL/GenBank/DDBJ databases">
        <title>Black Yeasts Isolated from many extreme environments.</title>
        <authorList>
            <person name="Coleine C."/>
            <person name="Stajich J.E."/>
            <person name="Selbmann L."/>
        </authorList>
    </citation>
    <scope>NUCLEOTIDE SEQUENCE</scope>
    <source>
        <strain evidence="1">CCFEE 5737</strain>
    </source>
</reference>
<proteinExistence type="predicted"/>
<name>A0ACC3D064_9PEZI</name>